<comment type="similarity">
    <text evidence="2">Belongs to the class-I pyridoxal-phosphate-dependent aminotransferase family.</text>
</comment>
<dbReference type="EMBL" id="AP018553">
    <property type="protein sequence ID" value="BBD73896.1"/>
    <property type="molecule type" value="Genomic_DNA"/>
</dbReference>
<dbReference type="PANTHER" id="PTHR42790:SF19">
    <property type="entry name" value="KYNURENINE_ALPHA-AMINOADIPATE AMINOTRANSFERASE, MITOCHONDRIAL"/>
    <property type="match status" value="1"/>
</dbReference>
<organism evidence="8 9">
    <name type="scientific">Sulfodiicoccus acidiphilus</name>
    <dbReference type="NCBI Taxonomy" id="1670455"/>
    <lineage>
        <taxon>Archaea</taxon>
        <taxon>Thermoproteota</taxon>
        <taxon>Thermoprotei</taxon>
        <taxon>Sulfolobales</taxon>
        <taxon>Sulfolobaceae</taxon>
        <taxon>Sulfodiicoccus</taxon>
    </lineage>
</organism>
<dbReference type="InterPro" id="IPR004839">
    <property type="entry name" value="Aminotransferase_I/II_large"/>
</dbReference>
<dbReference type="FunFam" id="3.40.640.10:FF:000053">
    <property type="entry name" value="Aminotransferase, class I"/>
    <property type="match status" value="1"/>
</dbReference>
<evidence type="ECO:0000313" key="9">
    <source>
        <dbReference type="Proteomes" id="UP000276741"/>
    </source>
</evidence>
<dbReference type="CDD" id="cd00609">
    <property type="entry name" value="AAT_like"/>
    <property type="match status" value="1"/>
</dbReference>
<dbReference type="Gene3D" id="3.40.640.10">
    <property type="entry name" value="Type I PLP-dependent aspartate aminotransferase-like (Major domain)"/>
    <property type="match status" value="1"/>
</dbReference>
<protein>
    <submittedName>
        <fullName evidence="8">Aminotransferase</fullName>
    </submittedName>
</protein>
<evidence type="ECO:0000256" key="5">
    <source>
        <dbReference type="ARBA" id="ARBA00022679"/>
    </source>
</evidence>
<gene>
    <name evidence="8" type="ORF">HS1genome_2285</name>
</gene>
<dbReference type="PANTHER" id="PTHR42790">
    <property type="entry name" value="AMINOTRANSFERASE"/>
    <property type="match status" value="1"/>
</dbReference>
<evidence type="ECO:0000313" key="8">
    <source>
        <dbReference type="EMBL" id="BBD73896.1"/>
    </source>
</evidence>
<accession>A0A348B6U4</accession>
<dbReference type="GO" id="GO:0030170">
    <property type="term" value="F:pyridoxal phosphate binding"/>
    <property type="evidence" value="ECO:0007669"/>
    <property type="project" value="InterPro"/>
</dbReference>
<name>A0A348B6U4_9CREN</name>
<dbReference type="Gene3D" id="3.90.1150.10">
    <property type="entry name" value="Aspartate Aminotransferase, domain 1"/>
    <property type="match status" value="1"/>
</dbReference>
<evidence type="ECO:0000256" key="4">
    <source>
        <dbReference type="ARBA" id="ARBA00022576"/>
    </source>
</evidence>
<sequence length="427" mass="48076">MCPFRSSLPTVRTSAFIDISYKITKKVIGFMELERFFSEQVKAMRSSEIRDLLKITEGREVISLAGGLPDPSTFPREDIKKIAEDIMDKNWERALQYTATGGVEEFKKQLISLSSLRGISKIREENLFVTVGSQEALYMLANLLIDPGDQVAVEMPTYLAALNAMRLRKPNFLGVELTEEGANLDQLEERAKKTRGKLKLFYTIPTAQNPGGVTMGLEGRKRLLEIASDYDFLVVEDDAYGFLVFDGDAPPSLKALDTEGRVIYTSTFSKILAPGFRLGWVVAEPEVISKLEMMKQNVDLHTPSFTQYIAAEAIRRGVIQSNFPKVRAIYKRKRDVMLDSLEAHFPKSASWSRPKGGMFVFAKVSEKLDTGILLEEALRKGVAYVPGASFYHDFSGRNTMRLNFSFPPEEKLREGIRILGDLLKEKL</sequence>
<dbReference type="InterPro" id="IPR015422">
    <property type="entry name" value="PyrdxlP-dep_Trfase_small"/>
</dbReference>
<proteinExistence type="inferred from homology"/>
<dbReference type="Pfam" id="PF00155">
    <property type="entry name" value="Aminotran_1_2"/>
    <property type="match status" value="1"/>
</dbReference>
<evidence type="ECO:0000256" key="2">
    <source>
        <dbReference type="ARBA" id="ARBA00007441"/>
    </source>
</evidence>
<dbReference type="SUPFAM" id="SSF53383">
    <property type="entry name" value="PLP-dependent transferases"/>
    <property type="match status" value="1"/>
</dbReference>
<comment type="cofactor">
    <cofactor evidence="1">
        <name>pyridoxal 5'-phosphate</name>
        <dbReference type="ChEBI" id="CHEBI:597326"/>
    </cofactor>
</comment>
<dbReference type="InterPro" id="IPR015424">
    <property type="entry name" value="PyrdxlP-dep_Trfase"/>
</dbReference>
<keyword evidence="4 8" id="KW-0032">Aminotransferase</keyword>
<dbReference type="GO" id="GO:0008483">
    <property type="term" value="F:transaminase activity"/>
    <property type="evidence" value="ECO:0007669"/>
    <property type="project" value="UniProtKB-KW"/>
</dbReference>
<evidence type="ECO:0000256" key="1">
    <source>
        <dbReference type="ARBA" id="ARBA00001933"/>
    </source>
</evidence>
<feature type="domain" description="Aminotransferase class I/classII large" evidence="7">
    <location>
        <begin position="78"/>
        <end position="417"/>
    </location>
</feature>
<reference evidence="9" key="1">
    <citation type="submission" date="2018-04" db="EMBL/GenBank/DDBJ databases">
        <title>Complete genome sequence of Sulfodiicoccus acidiphilus strain HS-1.</title>
        <authorList>
            <person name="Sakai H.D."/>
            <person name="Kurosawa N."/>
        </authorList>
    </citation>
    <scope>NUCLEOTIDE SEQUENCE [LARGE SCALE GENOMIC DNA]</scope>
    <source>
        <strain evidence="9">HS-1</strain>
    </source>
</reference>
<evidence type="ECO:0000256" key="6">
    <source>
        <dbReference type="ARBA" id="ARBA00022898"/>
    </source>
</evidence>
<comment type="subunit">
    <text evidence="3">Homodimer.</text>
</comment>
<dbReference type="InterPro" id="IPR015421">
    <property type="entry name" value="PyrdxlP-dep_Trfase_major"/>
</dbReference>
<evidence type="ECO:0000256" key="3">
    <source>
        <dbReference type="ARBA" id="ARBA00011738"/>
    </source>
</evidence>
<dbReference type="KEGG" id="sacd:HS1genome_2285"/>
<dbReference type="AlphaFoldDB" id="A0A348B6U4"/>
<keyword evidence="6" id="KW-0663">Pyridoxal phosphate</keyword>
<dbReference type="GO" id="GO:1901605">
    <property type="term" value="P:alpha-amino acid metabolic process"/>
    <property type="evidence" value="ECO:0007669"/>
    <property type="project" value="TreeGrafter"/>
</dbReference>
<keyword evidence="9" id="KW-1185">Reference proteome</keyword>
<dbReference type="InterPro" id="IPR050859">
    <property type="entry name" value="Class-I_PLP-dep_aminotransf"/>
</dbReference>
<dbReference type="Proteomes" id="UP000276741">
    <property type="component" value="Chromosome"/>
</dbReference>
<keyword evidence="5 8" id="KW-0808">Transferase</keyword>
<evidence type="ECO:0000259" key="7">
    <source>
        <dbReference type="Pfam" id="PF00155"/>
    </source>
</evidence>